<protein>
    <submittedName>
        <fullName evidence="2">Uncharacterized protein</fullName>
    </submittedName>
</protein>
<gene>
    <name evidence="2" type="ORF">PoB_001748700</name>
</gene>
<sequence length="102" mass="11002">MVQHRGLFGVFPQAHNTESVELDIVMLIQISFLKNLDLVLVLQGLLKARVKVKKTRSLNQGNVSVTSTSTSRSSTTSSAPSTSAVVQADLQHFSSSESGEET</sequence>
<dbReference type="AlphaFoldDB" id="A0AAV3Z8Y1"/>
<name>A0AAV3Z8Y1_9GAST</name>
<evidence type="ECO:0000256" key="1">
    <source>
        <dbReference type="SAM" id="MobiDB-lite"/>
    </source>
</evidence>
<evidence type="ECO:0000313" key="3">
    <source>
        <dbReference type="Proteomes" id="UP000735302"/>
    </source>
</evidence>
<accession>A0AAV3Z8Y1</accession>
<feature type="compositionally biased region" description="Low complexity" evidence="1">
    <location>
        <begin position="63"/>
        <end position="85"/>
    </location>
</feature>
<reference evidence="2 3" key="1">
    <citation type="journal article" date="2021" name="Elife">
        <title>Chloroplast acquisition without the gene transfer in kleptoplastic sea slugs, Plakobranchus ocellatus.</title>
        <authorList>
            <person name="Maeda T."/>
            <person name="Takahashi S."/>
            <person name="Yoshida T."/>
            <person name="Shimamura S."/>
            <person name="Takaki Y."/>
            <person name="Nagai Y."/>
            <person name="Toyoda A."/>
            <person name="Suzuki Y."/>
            <person name="Arimoto A."/>
            <person name="Ishii H."/>
            <person name="Satoh N."/>
            <person name="Nishiyama T."/>
            <person name="Hasebe M."/>
            <person name="Maruyama T."/>
            <person name="Minagawa J."/>
            <person name="Obokata J."/>
            <person name="Shigenobu S."/>
        </authorList>
    </citation>
    <scope>NUCLEOTIDE SEQUENCE [LARGE SCALE GENOMIC DNA]</scope>
</reference>
<comment type="caution">
    <text evidence="2">The sequence shown here is derived from an EMBL/GenBank/DDBJ whole genome shotgun (WGS) entry which is preliminary data.</text>
</comment>
<feature type="region of interest" description="Disordered" evidence="1">
    <location>
        <begin position="61"/>
        <end position="85"/>
    </location>
</feature>
<proteinExistence type="predicted"/>
<evidence type="ECO:0000313" key="2">
    <source>
        <dbReference type="EMBL" id="GFN90981.1"/>
    </source>
</evidence>
<dbReference type="EMBL" id="BLXT01002074">
    <property type="protein sequence ID" value="GFN90981.1"/>
    <property type="molecule type" value="Genomic_DNA"/>
</dbReference>
<dbReference type="Proteomes" id="UP000735302">
    <property type="component" value="Unassembled WGS sequence"/>
</dbReference>
<organism evidence="2 3">
    <name type="scientific">Plakobranchus ocellatus</name>
    <dbReference type="NCBI Taxonomy" id="259542"/>
    <lineage>
        <taxon>Eukaryota</taxon>
        <taxon>Metazoa</taxon>
        <taxon>Spiralia</taxon>
        <taxon>Lophotrochozoa</taxon>
        <taxon>Mollusca</taxon>
        <taxon>Gastropoda</taxon>
        <taxon>Heterobranchia</taxon>
        <taxon>Euthyneura</taxon>
        <taxon>Panpulmonata</taxon>
        <taxon>Sacoglossa</taxon>
        <taxon>Placobranchoidea</taxon>
        <taxon>Plakobranchidae</taxon>
        <taxon>Plakobranchus</taxon>
    </lineage>
</organism>
<keyword evidence="3" id="KW-1185">Reference proteome</keyword>